<organism evidence="2 3">
    <name type="scientific">Candidatus Coproplasma stercoripullorum</name>
    <dbReference type="NCBI Taxonomy" id="2840751"/>
    <lineage>
        <taxon>Bacteria</taxon>
        <taxon>Bacillati</taxon>
        <taxon>Bacillota</taxon>
        <taxon>Clostridia</taxon>
        <taxon>Eubacteriales</taxon>
        <taxon>Candidatus Coproplasma</taxon>
    </lineage>
</organism>
<sequence>MKRKNFPEENKGMNGAADGDIPAERALSEYQSRQYERMLDEARLREYALTFLKNGGNIL</sequence>
<feature type="compositionally biased region" description="Basic and acidic residues" evidence="1">
    <location>
        <begin position="1"/>
        <end position="11"/>
    </location>
</feature>
<evidence type="ECO:0000256" key="1">
    <source>
        <dbReference type="SAM" id="MobiDB-lite"/>
    </source>
</evidence>
<dbReference type="Proteomes" id="UP000824179">
    <property type="component" value="Unassembled WGS sequence"/>
</dbReference>
<dbReference type="AlphaFoldDB" id="A0A9D1AHA6"/>
<evidence type="ECO:0000313" key="2">
    <source>
        <dbReference type="EMBL" id="HIR39146.1"/>
    </source>
</evidence>
<dbReference type="EMBL" id="DVHB01000042">
    <property type="protein sequence ID" value="HIR39146.1"/>
    <property type="molecule type" value="Genomic_DNA"/>
</dbReference>
<protein>
    <submittedName>
        <fullName evidence="2">Uncharacterized protein</fullName>
    </submittedName>
</protein>
<reference evidence="2" key="1">
    <citation type="submission" date="2020-10" db="EMBL/GenBank/DDBJ databases">
        <authorList>
            <person name="Gilroy R."/>
        </authorList>
    </citation>
    <scope>NUCLEOTIDE SEQUENCE</scope>
    <source>
        <strain evidence="2">ChiW25-3613</strain>
    </source>
</reference>
<comment type="caution">
    <text evidence="2">The sequence shown here is derived from an EMBL/GenBank/DDBJ whole genome shotgun (WGS) entry which is preliminary data.</text>
</comment>
<gene>
    <name evidence="2" type="ORF">IAB90_02075</name>
</gene>
<accession>A0A9D1AHA6</accession>
<proteinExistence type="predicted"/>
<reference evidence="2" key="2">
    <citation type="journal article" date="2021" name="PeerJ">
        <title>Extensive microbial diversity within the chicken gut microbiome revealed by metagenomics and culture.</title>
        <authorList>
            <person name="Gilroy R."/>
            <person name="Ravi A."/>
            <person name="Getino M."/>
            <person name="Pursley I."/>
            <person name="Horton D.L."/>
            <person name="Alikhan N.F."/>
            <person name="Baker D."/>
            <person name="Gharbi K."/>
            <person name="Hall N."/>
            <person name="Watson M."/>
            <person name="Adriaenssens E.M."/>
            <person name="Foster-Nyarko E."/>
            <person name="Jarju S."/>
            <person name="Secka A."/>
            <person name="Antonio M."/>
            <person name="Oren A."/>
            <person name="Chaudhuri R.R."/>
            <person name="La Ragione R."/>
            <person name="Hildebrand F."/>
            <person name="Pallen M.J."/>
        </authorList>
    </citation>
    <scope>NUCLEOTIDE SEQUENCE</scope>
    <source>
        <strain evidence="2">ChiW25-3613</strain>
    </source>
</reference>
<evidence type="ECO:0000313" key="3">
    <source>
        <dbReference type="Proteomes" id="UP000824179"/>
    </source>
</evidence>
<name>A0A9D1AHA6_9FIRM</name>
<feature type="region of interest" description="Disordered" evidence="1">
    <location>
        <begin position="1"/>
        <end position="25"/>
    </location>
</feature>